<protein>
    <submittedName>
        <fullName evidence="2">Uncharacterized protein</fullName>
    </submittedName>
</protein>
<dbReference type="Proteomes" id="UP000035680">
    <property type="component" value="Unassembled WGS sequence"/>
</dbReference>
<reference evidence="2" key="2">
    <citation type="submission" date="2015-08" db="UniProtKB">
        <authorList>
            <consortium name="WormBaseParasite"/>
        </authorList>
    </citation>
    <scope>IDENTIFICATION</scope>
</reference>
<proteinExistence type="predicted"/>
<name>A0A0K0FDE4_STRVS</name>
<sequence>MIAPKDFNRYLLINEVEPFERRDLSIGPLKYPVNILRDCFHDILEGVMSYTLFLSVNYILNKVYISAKDLSDEMN</sequence>
<evidence type="ECO:0000313" key="1">
    <source>
        <dbReference type="Proteomes" id="UP000035680"/>
    </source>
</evidence>
<reference evidence="1" key="1">
    <citation type="submission" date="2014-07" db="EMBL/GenBank/DDBJ databases">
        <authorList>
            <person name="Martin A.A"/>
            <person name="De Silva N."/>
        </authorList>
    </citation>
    <scope>NUCLEOTIDE SEQUENCE</scope>
</reference>
<organism evidence="1 2">
    <name type="scientific">Strongyloides venezuelensis</name>
    <name type="common">Threadworm</name>
    <dbReference type="NCBI Taxonomy" id="75913"/>
    <lineage>
        <taxon>Eukaryota</taxon>
        <taxon>Metazoa</taxon>
        <taxon>Ecdysozoa</taxon>
        <taxon>Nematoda</taxon>
        <taxon>Chromadorea</taxon>
        <taxon>Rhabditida</taxon>
        <taxon>Tylenchina</taxon>
        <taxon>Panagrolaimomorpha</taxon>
        <taxon>Strongyloidoidea</taxon>
        <taxon>Strongyloididae</taxon>
        <taxon>Strongyloides</taxon>
    </lineage>
</organism>
<accession>A0A0K0FDE4</accession>
<evidence type="ECO:0000313" key="2">
    <source>
        <dbReference type="WBParaSite" id="SVE_0686600.1"/>
    </source>
</evidence>
<keyword evidence="1" id="KW-1185">Reference proteome</keyword>
<dbReference type="AlphaFoldDB" id="A0A0K0FDE4"/>
<dbReference type="WBParaSite" id="SVE_0686600.1">
    <property type="protein sequence ID" value="SVE_0686600.1"/>
    <property type="gene ID" value="SVE_0686600"/>
</dbReference>